<gene>
    <name evidence="16" type="ORF">GCM10007418_22980</name>
</gene>
<evidence type="ECO:0000256" key="14">
    <source>
        <dbReference type="SAM" id="MobiDB-lite"/>
    </source>
</evidence>
<dbReference type="SUPFAM" id="SSF74653">
    <property type="entry name" value="TolA/TonB C-terminal domain"/>
    <property type="match status" value="1"/>
</dbReference>
<organism evidence="16 17">
    <name type="scientific">Halopseudomonas salina</name>
    <dbReference type="NCBI Taxonomy" id="1323744"/>
    <lineage>
        <taxon>Bacteria</taxon>
        <taxon>Pseudomonadati</taxon>
        <taxon>Pseudomonadota</taxon>
        <taxon>Gammaproteobacteria</taxon>
        <taxon>Pseudomonadales</taxon>
        <taxon>Pseudomonadaceae</taxon>
        <taxon>Halopseudomonas</taxon>
    </lineage>
</organism>
<comment type="similarity">
    <text evidence="2 13">Belongs to the TonB family.</text>
</comment>
<evidence type="ECO:0000256" key="5">
    <source>
        <dbReference type="ARBA" id="ARBA00022475"/>
    </source>
</evidence>
<evidence type="ECO:0000256" key="13">
    <source>
        <dbReference type="RuleBase" id="RU362123"/>
    </source>
</evidence>
<dbReference type="InterPro" id="IPR006260">
    <property type="entry name" value="TonB/TolA_C"/>
</dbReference>
<evidence type="ECO:0000313" key="17">
    <source>
        <dbReference type="Proteomes" id="UP000638188"/>
    </source>
</evidence>
<evidence type="ECO:0000256" key="2">
    <source>
        <dbReference type="ARBA" id="ARBA00006555"/>
    </source>
</evidence>
<comment type="function">
    <text evidence="13">Interacts with outer membrane receptor proteins that carry out high-affinity binding and energy dependent uptake into the periplasmic space of specific substrates. It could act to transduce energy from the cytoplasmic membrane to specific energy-requiring processes in the outer membrane, resulting in the release into the periplasm of ligands bound by these outer membrane proteins.</text>
</comment>
<dbReference type="Proteomes" id="UP000638188">
    <property type="component" value="Unassembled WGS sequence"/>
</dbReference>
<dbReference type="PRINTS" id="PR01374">
    <property type="entry name" value="TONBPROTEIN"/>
</dbReference>
<dbReference type="InterPro" id="IPR051045">
    <property type="entry name" value="TonB-dependent_transducer"/>
</dbReference>
<keyword evidence="5 13" id="KW-1003">Cell membrane</keyword>
<evidence type="ECO:0000256" key="12">
    <source>
        <dbReference type="ARBA" id="ARBA00025849"/>
    </source>
</evidence>
<keyword evidence="13" id="KW-0735">Signal-anchor</keyword>
<dbReference type="PANTHER" id="PTHR33446:SF8">
    <property type="entry name" value="PROTEIN TONB"/>
    <property type="match status" value="1"/>
</dbReference>
<feature type="domain" description="TonB C-terminal" evidence="15">
    <location>
        <begin position="188"/>
        <end position="281"/>
    </location>
</feature>
<evidence type="ECO:0000256" key="7">
    <source>
        <dbReference type="ARBA" id="ARBA00022692"/>
    </source>
</evidence>
<evidence type="ECO:0000256" key="1">
    <source>
        <dbReference type="ARBA" id="ARBA00004383"/>
    </source>
</evidence>
<keyword evidence="10" id="KW-1133">Transmembrane helix</keyword>
<feature type="region of interest" description="Disordered" evidence="14">
    <location>
        <begin position="116"/>
        <end position="136"/>
    </location>
</feature>
<evidence type="ECO:0000256" key="4">
    <source>
        <dbReference type="ARBA" id="ARBA00022448"/>
    </source>
</evidence>
<keyword evidence="8" id="KW-0677">Repeat</keyword>
<dbReference type="InterPro" id="IPR003538">
    <property type="entry name" value="TonB"/>
</dbReference>
<keyword evidence="11" id="KW-0472">Membrane</keyword>
<dbReference type="Pfam" id="PF03544">
    <property type="entry name" value="TonB_C"/>
    <property type="match status" value="1"/>
</dbReference>
<name>A0ABQ1PTN7_9GAMM</name>
<evidence type="ECO:0000256" key="9">
    <source>
        <dbReference type="ARBA" id="ARBA00022927"/>
    </source>
</evidence>
<sequence length="281" mass="31065">MTAMLPPTTQSPSHPSPPSRLGHFAWPAVATMALHGSVFALLLGNWSPEAPAVATERVLRTQLVTINTAPAPEPPPITLPEPPAPEPPPPPPSPPAEVKVPDPVKPQIDHAAIARKRVEEEKRREEAKLAEQQRREQARIAERQRLKEEQRREQQRLEQLAAEQAHHEALDRAEQQRLAAAKSKAAADTLSQYQPISKKPPAYPKRALDRHKEGDCTVEYTVTAQGKVKDPVVVEGGCDDMVFARPSLTSAKSFRYQPRVVNGVAVAVPGVRNTFRFRLEQ</sequence>
<comment type="caution">
    <text evidence="16">The sequence shown here is derived from an EMBL/GenBank/DDBJ whole genome shotgun (WGS) entry which is preliminary data.</text>
</comment>
<dbReference type="PANTHER" id="PTHR33446">
    <property type="entry name" value="PROTEIN TONB-RELATED"/>
    <property type="match status" value="1"/>
</dbReference>
<evidence type="ECO:0000256" key="8">
    <source>
        <dbReference type="ARBA" id="ARBA00022737"/>
    </source>
</evidence>
<evidence type="ECO:0000259" key="15">
    <source>
        <dbReference type="PROSITE" id="PS52015"/>
    </source>
</evidence>
<keyword evidence="6 13" id="KW-0997">Cell inner membrane</keyword>
<keyword evidence="4 13" id="KW-0813">Transport</keyword>
<dbReference type="PROSITE" id="PS52015">
    <property type="entry name" value="TONB_CTD"/>
    <property type="match status" value="1"/>
</dbReference>
<protein>
    <recommendedName>
        <fullName evidence="3 13">Protein TonB</fullName>
    </recommendedName>
</protein>
<proteinExistence type="inferred from homology"/>
<dbReference type="InterPro" id="IPR037682">
    <property type="entry name" value="TonB_C"/>
</dbReference>
<comment type="subunit">
    <text evidence="12">Homodimer. Forms a complex with the accessory proteins ExbB and ExbD.</text>
</comment>
<reference evidence="17" key="1">
    <citation type="journal article" date="2019" name="Int. J. Syst. Evol. Microbiol.">
        <title>The Global Catalogue of Microorganisms (GCM) 10K type strain sequencing project: providing services to taxonomists for standard genome sequencing and annotation.</title>
        <authorList>
            <consortium name="The Broad Institute Genomics Platform"/>
            <consortium name="The Broad Institute Genome Sequencing Center for Infectious Disease"/>
            <person name="Wu L."/>
            <person name="Ma J."/>
        </authorList>
    </citation>
    <scope>NUCLEOTIDE SEQUENCE [LARGE SCALE GENOMIC DNA]</scope>
    <source>
        <strain evidence="17">CGMCC 1.12482</strain>
    </source>
</reference>
<keyword evidence="7" id="KW-0812">Transmembrane</keyword>
<accession>A0ABQ1PTN7</accession>
<dbReference type="Gene3D" id="3.30.1150.10">
    <property type="match status" value="1"/>
</dbReference>
<evidence type="ECO:0000256" key="11">
    <source>
        <dbReference type="ARBA" id="ARBA00023136"/>
    </source>
</evidence>
<dbReference type="RefSeq" id="WP_150276891.1">
    <property type="nucleotide sequence ID" value="NZ_BMFF01000004.1"/>
</dbReference>
<feature type="compositionally biased region" description="Pro residues" evidence="14">
    <location>
        <begin position="71"/>
        <end position="95"/>
    </location>
</feature>
<feature type="region of interest" description="Disordered" evidence="14">
    <location>
        <begin position="68"/>
        <end position="103"/>
    </location>
</feature>
<evidence type="ECO:0000313" key="16">
    <source>
        <dbReference type="EMBL" id="GGD03226.1"/>
    </source>
</evidence>
<evidence type="ECO:0000256" key="3">
    <source>
        <dbReference type="ARBA" id="ARBA00022362"/>
    </source>
</evidence>
<evidence type="ECO:0000256" key="6">
    <source>
        <dbReference type="ARBA" id="ARBA00022519"/>
    </source>
</evidence>
<dbReference type="NCBIfam" id="TIGR01352">
    <property type="entry name" value="tonB_Cterm"/>
    <property type="match status" value="1"/>
</dbReference>
<comment type="subcellular location">
    <subcellularLocation>
        <location evidence="1 13">Cell inner membrane</location>
        <topology evidence="1 13">Single-pass membrane protein</topology>
        <orientation evidence="1 13">Periplasmic side</orientation>
    </subcellularLocation>
</comment>
<keyword evidence="17" id="KW-1185">Reference proteome</keyword>
<evidence type="ECO:0000256" key="10">
    <source>
        <dbReference type="ARBA" id="ARBA00022989"/>
    </source>
</evidence>
<keyword evidence="9 13" id="KW-0653">Protein transport</keyword>
<dbReference type="EMBL" id="BMFF01000004">
    <property type="protein sequence ID" value="GGD03226.1"/>
    <property type="molecule type" value="Genomic_DNA"/>
</dbReference>